<dbReference type="Pfam" id="PF01435">
    <property type="entry name" value="Peptidase_M48"/>
    <property type="match status" value="1"/>
</dbReference>
<dbReference type="PANTHER" id="PTHR43221:SF1">
    <property type="entry name" value="PROTEASE HTPX"/>
    <property type="match status" value="1"/>
</dbReference>
<dbReference type="GO" id="GO:0005886">
    <property type="term" value="C:plasma membrane"/>
    <property type="evidence" value="ECO:0007669"/>
    <property type="project" value="UniProtKB-SubCell"/>
</dbReference>
<dbReference type="GO" id="GO:0006508">
    <property type="term" value="P:proteolysis"/>
    <property type="evidence" value="ECO:0007669"/>
    <property type="project" value="UniProtKB-KW"/>
</dbReference>
<dbReference type="InterPro" id="IPR050083">
    <property type="entry name" value="HtpX_protease"/>
</dbReference>
<reference evidence="14 15" key="1">
    <citation type="submission" date="2016-10" db="EMBL/GenBank/DDBJ databases">
        <authorList>
            <person name="de Groot N.N."/>
        </authorList>
    </citation>
    <scope>NUCLEOTIDE SEQUENCE [LARGE SCALE GENOMIC DNA]</scope>
    <source>
        <strain evidence="14 15">R-24608</strain>
    </source>
</reference>
<dbReference type="RefSeq" id="WP_074930159.1">
    <property type="nucleotide sequence ID" value="NZ_FPBX01000011.1"/>
</dbReference>
<keyword evidence="11 12" id="KW-0472">Membrane</keyword>
<keyword evidence="4 14" id="KW-0645">Protease</keyword>
<evidence type="ECO:0000256" key="5">
    <source>
        <dbReference type="ARBA" id="ARBA00022692"/>
    </source>
</evidence>
<feature type="transmembrane region" description="Helical" evidence="12">
    <location>
        <begin position="28"/>
        <end position="53"/>
    </location>
</feature>
<evidence type="ECO:0000256" key="4">
    <source>
        <dbReference type="ARBA" id="ARBA00022670"/>
    </source>
</evidence>
<name>A0A1I7HK95_9BURK</name>
<feature type="transmembrane region" description="Helical" evidence="12">
    <location>
        <begin position="65"/>
        <end position="85"/>
    </location>
</feature>
<dbReference type="AlphaFoldDB" id="A0A1I7HK95"/>
<dbReference type="PANTHER" id="PTHR43221">
    <property type="entry name" value="PROTEASE HTPX"/>
    <property type="match status" value="1"/>
</dbReference>
<keyword evidence="10" id="KW-0482">Metalloprotease</keyword>
<keyword evidence="7" id="KW-0378">Hydrolase</keyword>
<keyword evidence="8" id="KW-0862">Zinc</keyword>
<keyword evidence="5 12" id="KW-0812">Transmembrane</keyword>
<organism evidence="14 15">
    <name type="scientific">Paenacidovorax caeni</name>
    <dbReference type="NCBI Taxonomy" id="343013"/>
    <lineage>
        <taxon>Bacteria</taxon>
        <taxon>Pseudomonadati</taxon>
        <taxon>Pseudomonadota</taxon>
        <taxon>Betaproteobacteria</taxon>
        <taxon>Burkholderiales</taxon>
        <taxon>Comamonadaceae</taxon>
        <taxon>Paenacidovorax</taxon>
    </lineage>
</organism>
<evidence type="ECO:0000256" key="3">
    <source>
        <dbReference type="ARBA" id="ARBA00022475"/>
    </source>
</evidence>
<dbReference type="CDD" id="cd07328">
    <property type="entry name" value="M48_Ste24p_like"/>
    <property type="match status" value="1"/>
</dbReference>
<evidence type="ECO:0000256" key="2">
    <source>
        <dbReference type="ARBA" id="ARBA00004651"/>
    </source>
</evidence>
<dbReference type="Proteomes" id="UP000183656">
    <property type="component" value="Unassembled WGS sequence"/>
</dbReference>
<evidence type="ECO:0000259" key="13">
    <source>
        <dbReference type="Pfam" id="PF01435"/>
    </source>
</evidence>
<evidence type="ECO:0000256" key="12">
    <source>
        <dbReference type="SAM" id="Phobius"/>
    </source>
</evidence>
<sequence>MDQADFVHLVRLSEHASAENSRAYRRGVAAFAALGYAWVLGCLLLAGALVAWALPQVLAGRFRFALVWVLIAALGLLWTSLRALWVRLDAPEGLQITARDAPALFEALERIRRKVNGPPLHAVYLDGDFNASIRQTPRWGLFGGAVNTLTIGLSLLMALDKARLLAVLAHEYGHLRGGHGRFAAWIYRTRLSWLRLHDSMRGDAGPVAAATQAFLDWYFPRFAAKTFAMARQDEYEADRIAGRLLGREAAVAALIEVEIKGAWLQAHFWAGHWRAAAAHALPVGPYQAMRGQLALAPEPAFAREALRQALARLSGVDDTHPGLRDRVEALGGAPALPDWSRRGALGLLGEAERWIAHFDRAWCKDNASDWKQHHAWLGRVRARVQALAAARAQGSADELVEEATLRRQLDPQAPVRPLYELALRSRDGHLGALRGLVQTLPEGDRAARLQGLQRLWDAGGDQRWWAARTAVEELETPRPGLEHDAAALKLWRERHRQAQEGEARAWEELTQTPCFSQTAPHDLGAFELGEVQAELARCKPVVAAWIVCKRLREFPGRRAYVVFVELPGLPDDERYPLCRALERGLSLPGPALVLWAGESPTLQEIRAHARVPVFTR</sequence>
<keyword evidence="3" id="KW-1003">Cell membrane</keyword>
<evidence type="ECO:0000256" key="8">
    <source>
        <dbReference type="ARBA" id="ARBA00022833"/>
    </source>
</evidence>
<protein>
    <submittedName>
        <fullName evidence="14">Zn-dependent protease with chaperone function</fullName>
    </submittedName>
</protein>
<evidence type="ECO:0000256" key="1">
    <source>
        <dbReference type="ARBA" id="ARBA00001947"/>
    </source>
</evidence>
<dbReference type="InterPro" id="IPR001915">
    <property type="entry name" value="Peptidase_M48"/>
</dbReference>
<dbReference type="Gene3D" id="3.30.2010.10">
    <property type="entry name" value="Metalloproteases ('zincins'), catalytic domain"/>
    <property type="match status" value="1"/>
</dbReference>
<proteinExistence type="predicted"/>
<comment type="subcellular location">
    <subcellularLocation>
        <location evidence="2">Cell membrane</location>
        <topology evidence="2">Multi-pass membrane protein</topology>
    </subcellularLocation>
</comment>
<evidence type="ECO:0000256" key="10">
    <source>
        <dbReference type="ARBA" id="ARBA00023049"/>
    </source>
</evidence>
<keyword evidence="15" id="KW-1185">Reference proteome</keyword>
<accession>A0A1I7HK95</accession>
<keyword evidence="6" id="KW-0479">Metal-binding</keyword>
<evidence type="ECO:0000256" key="9">
    <source>
        <dbReference type="ARBA" id="ARBA00022989"/>
    </source>
</evidence>
<evidence type="ECO:0000256" key="11">
    <source>
        <dbReference type="ARBA" id="ARBA00023136"/>
    </source>
</evidence>
<comment type="cofactor">
    <cofactor evidence="1">
        <name>Zn(2+)</name>
        <dbReference type="ChEBI" id="CHEBI:29105"/>
    </cofactor>
</comment>
<dbReference type="GO" id="GO:0004222">
    <property type="term" value="F:metalloendopeptidase activity"/>
    <property type="evidence" value="ECO:0007669"/>
    <property type="project" value="InterPro"/>
</dbReference>
<keyword evidence="9 12" id="KW-1133">Transmembrane helix</keyword>
<gene>
    <name evidence="14" type="ORF">SAMN04489707_101115</name>
</gene>
<evidence type="ECO:0000313" key="15">
    <source>
        <dbReference type="Proteomes" id="UP000183656"/>
    </source>
</evidence>
<dbReference type="EMBL" id="FPBX01000011">
    <property type="protein sequence ID" value="SFU61088.1"/>
    <property type="molecule type" value="Genomic_DNA"/>
</dbReference>
<feature type="transmembrane region" description="Helical" evidence="12">
    <location>
        <begin position="139"/>
        <end position="159"/>
    </location>
</feature>
<evidence type="ECO:0000256" key="7">
    <source>
        <dbReference type="ARBA" id="ARBA00022801"/>
    </source>
</evidence>
<dbReference type="OrthoDB" id="9789270at2"/>
<dbReference type="STRING" id="343013.SAMN04489707_101115"/>
<evidence type="ECO:0000256" key="6">
    <source>
        <dbReference type="ARBA" id="ARBA00022723"/>
    </source>
</evidence>
<evidence type="ECO:0000313" key="14">
    <source>
        <dbReference type="EMBL" id="SFU61088.1"/>
    </source>
</evidence>
<dbReference type="GO" id="GO:0046872">
    <property type="term" value="F:metal ion binding"/>
    <property type="evidence" value="ECO:0007669"/>
    <property type="project" value="UniProtKB-KW"/>
</dbReference>
<feature type="domain" description="Peptidase M48" evidence="13">
    <location>
        <begin position="154"/>
        <end position="330"/>
    </location>
</feature>